<dbReference type="AlphaFoldDB" id="A0A1C0YCK2"/>
<dbReference type="PANTHER" id="PTHR22642:SF2">
    <property type="entry name" value="PROTEIN LONG AFTER FAR-RED 3"/>
    <property type="match status" value="1"/>
</dbReference>
<evidence type="ECO:0000313" key="2">
    <source>
        <dbReference type="EMBL" id="OCS84875.1"/>
    </source>
</evidence>
<evidence type="ECO:0000259" key="1">
    <source>
        <dbReference type="Pfam" id="PF07969"/>
    </source>
</evidence>
<dbReference type="GO" id="GO:0016810">
    <property type="term" value="F:hydrolase activity, acting on carbon-nitrogen (but not peptide) bonds"/>
    <property type="evidence" value="ECO:0007669"/>
    <property type="project" value="InterPro"/>
</dbReference>
<dbReference type="Proteomes" id="UP000093199">
    <property type="component" value="Unassembled WGS sequence"/>
</dbReference>
<dbReference type="InterPro" id="IPR032466">
    <property type="entry name" value="Metal_Hydrolase"/>
</dbReference>
<name>A0A1C0YCK2_9BACL</name>
<dbReference type="SUPFAM" id="SSF51338">
    <property type="entry name" value="Composite domain of metallo-dependent hydrolases"/>
    <property type="match status" value="1"/>
</dbReference>
<dbReference type="RefSeq" id="WP_066545425.1">
    <property type="nucleotide sequence ID" value="NZ_MASJ01000019.1"/>
</dbReference>
<dbReference type="STRING" id="33978.A6M13_14605"/>
<dbReference type="InterPro" id="IPR033932">
    <property type="entry name" value="YtcJ-like"/>
</dbReference>
<dbReference type="InterPro" id="IPR013108">
    <property type="entry name" value="Amidohydro_3"/>
</dbReference>
<sequence>MKTIVYANIYTANPQMPQATAMMVEDGYITWIGKREEITATDAVIIDESARYIVPGFIEAHMHPILLAQLVGKVVCLPPAVSSIDEIIAALRAYEPKNGWYEGWGFDEGKTVDKRMLTRADLDAVSTEKPVVVIRSCTHLISVNSKALEIAGITRDTANPEGGEIDRDAHGEPTGILRENARHLVLQYMPVDSEAETVDKLLELSKTLASYGVTSLTEMMATHEPFDHLTLLQKAAEKGFAQQVALYYLWQESASKTNILAAENLCTAAQMFVAGIKLFADGSVSGKTAYVYEPFLQSDGTGIVTTTPTVIQQAVDVARQKGIQLAVHAMGDRAIDLVVDSVVDNEHWLGDVPAIRIEHATMPSEKALALAATHQIGFVPQPIFLFSEVESYVDNLGIEKTQQLYAVKSFLAHQIPTALSSDAPATSWAEAANPFVTMHAAVNRVSYDGVDLGQQQRITVKEAVDLYTREAQRLTRIAQVGQLKEGYRADYVVLADDIFTMPTEVLLHVKPLATYKDGVCIYTRE</sequence>
<dbReference type="PANTHER" id="PTHR22642">
    <property type="entry name" value="IMIDAZOLONEPROPIONASE"/>
    <property type="match status" value="1"/>
</dbReference>
<dbReference type="EMBL" id="MASJ01000019">
    <property type="protein sequence ID" value="OCS84875.1"/>
    <property type="molecule type" value="Genomic_DNA"/>
</dbReference>
<gene>
    <name evidence="2" type="ORF">A6M13_14605</name>
</gene>
<dbReference type="Pfam" id="PF07969">
    <property type="entry name" value="Amidohydro_3"/>
    <property type="match status" value="1"/>
</dbReference>
<dbReference type="Gene3D" id="2.30.40.10">
    <property type="entry name" value="Urease, subunit C, domain 1"/>
    <property type="match status" value="1"/>
</dbReference>
<organism evidence="2 3">
    <name type="scientific">Caryophanon tenue</name>
    <dbReference type="NCBI Taxonomy" id="33978"/>
    <lineage>
        <taxon>Bacteria</taxon>
        <taxon>Bacillati</taxon>
        <taxon>Bacillota</taxon>
        <taxon>Bacilli</taxon>
        <taxon>Bacillales</taxon>
        <taxon>Caryophanaceae</taxon>
        <taxon>Caryophanon</taxon>
    </lineage>
</organism>
<keyword evidence="3" id="KW-1185">Reference proteome</keyword>
<reference evidence="2 3" key="1">
    <citation type="submission" date="2016-07" db="EMBL/GenBank/DDBJ databases">
        <title>Caryophanon tenue genome sequencing.</title>
        <authorList>
            <person name="Verma A."/>
            <person name="Pal Y."/>
            <person name="Krishnamurthi S."/>
        </authorList>
    </citation>
    <scope>NUCLEOTIDE SEQUENCE [LARGE SCALE GENOMIC DNA]</scope>
    <source>
        <strain evidence="2 3">DSM 14152</strain>
    </source>
</reference>
<protein>
    <submittedName>
        <fullName evidence="2">Amidohydrolase</fullName>
    </submittedName>
</protein>
<dbReference type="SUPFAM" id="SSF51556">
    <property type="entry name" value="Metallo-dependent hydrolases"/>
    <property type="match status" value="1"/>
</dbReference>
<accession>A0A1C0YCK2</accession>
<feature type="domain" description="Amidohydrolase 3" evidence="1">
    <location>
        <begin position="51"/>
        <end position="522"/>
    </location>
</feature>
<dbReference type="InterPro" id="IPR011059">
    <property type="entry name" value="Metal-dep_hydrolase_composite"/>
</dbReference>
<keyword evidence="2" id="KW-0378">Hydrolase</keyword>
<dbReference type="OrthoDB" id="9767366at2"/>
<dbReference type="Gene3D" id="3.20.20.140">
    <property type="entry name" value="Metal-dependent hydrolases"/>
    <property type="match status" value="1"/>
</dbReference>
<evidence type="ECO:0000313" key="3">
    <source>
        <dbReference type="Proteomes" id="UP000093199"/>
    </source>
</evidence>
<comment type="caution">
    <text evidence="2">The sequence shown here is derived from an EMBL/GenBank/DDBJ whole genome shotgun (WGS) entry which is preliminary data.</text>
</comment>
<dbReference type="Gene3D" id="3.10.310.70">
    <property type="match status" value="1"/>
</dbReference>
<proteinExistence type="predicted"/>
<dbReference type="CDD" id="cd01300">
    <property type="entry name" value="YtcJ_like"/>
    <property type="match status" value="1"/>
</dbReference>